<evidence type="ECO:0000256" key="2">
    <source>
        <dbReference type="ARBA" id="ARBA00023163"/>
    </source>
</evidence>
<name>A0A2A6D217_PRIPA</name>
<dbReference type="PANTHER" id="PTHR46011">
    <property type="entry name" value="NUCLEAR HORMONE RECEPTOR FAMILY MEMBER NHR-86-RELATED"/>
    <property type="match status" value="1"/>
</dbReference>
<keyword evidence="5" id="KW-1185">Reference proteome</keyword>
<dbReference type="Gene3D" id="1.10.565.10">
    <property type="entry name" value="Retinoid X Receptor"/>
    <property type="match status" value="1"/>
</dbReference>
<dbReference type="GO" id="GO:0003700">
    <property type="term" value="F:DNA-binding transcription factor activity"/>
    <property type="evidence" value="ECO:0000318"/>
    <property type="project" value="GO_Central"/>
</dbReference>
<accession>A0A8R1Z1E5</accession>
<keyword evidence="1" id="KW-0805">Transcription regulation</keyword>
<proteinExistence type="predicted"/>
<dbReference type="EnsemblMetazoa" id="PPA42398.1">
    <property type="protein sequence ID" value="PPA42398.1"/>
    <property type="gene ID" value="WBGene00280767"/>
</dbReference>
<keyword evidence="3" id="KW-0675">Receptor</keyword>
<sequence>MKNMYSSVCLTRKCCEIAEFSNEEKRERIHEEMPLYPAKHSDIIPHSKLFLVGVSDFAKLFRNFNQMSAETRTSLVKANLRLLECLDGAYTTLKSFPESTAIMASYTTFLNENLIDQFFTECPEELAREERVRTLRQNIKAVKSQFRKVKPSIDEFIAIFGIALWNGCEFTWYTTNTVVVDSYASVAMLNLDTTSMNAENDRILRRKRTGILVELHTVYCRSGNTRYESRMT</sequence>
<evidence type="ECO:0000313" key="5">
    <source>
        <dbReference type="Proteomes" id="UP000005239"/>
    </source>
</evidence>
<dbReference type="GO" id="GO:0005634">
    <property type="term" value="C:nucleus"/>
    <property type="evidence" value="ECO:0000318"/>
    <property type="project" value="GO_Central"/>
</dbReference>
<organism evidence="4 5">
    <name type="scientific">Pristionchus pacificus</name>
    <name type="common">Parasitic nematode worm</name>
    <dbReference type="NCBI Taxonomy" id="54126"/>
    <lineage>
        <taxon>Eukaryota</taxon>
        <taxon>Metazoa</taxon>
        <taxon>Ecdysozoa</taxon>
        <taxon>Nematoda</taxon>
        <taxon>Chromadorea</taxon>
        <taxon>Rhabditida</taxon>
        <taxon>Rhabditina</taxon>
        <taxon>Diplogasteromorpha</taxon>
        <taxon>Diplogasteroidea</taxon>
        <taxon>Neodiplogasteridae</taxon>
        <taxon>Pristionchus</taxon>
    </lineage>
</organism>
<dbReference type="SUPFAM" id="SSF48508">
    <property type="entry name" value="Nuclear receptor ligand-binding domain"/>
    <property type="match status" value="1"/>
</dbReference>
<evidence type="ECO:0000313" key="4">
    <source>
        <dbReference type="EnsemblMetazoa" id="PPA42398.1"/>
    </source>
</evidence>
<reference evidence="5" key="1">
    <citation type="journal article" date="2008" name="Nat. Genet.">
        <title>The Pristionchus pacificus genome provides a unique perspective on nematode lifestyle and parasitism.</title>
        <authorList>
            <person name="Dieterich C."/>
            <person name="Clifton S.W."/>
            <person name="Schuster L.N."/>
            <person name="Chinwalla A."/>
            <person name="Delehaunty K."/>
            <person name="Dinkelacker I."/>
            <person name="Fulton L."/>
            <person name="Fulton R."/>
            <person name="Godfrey J."/>
            <person name="Minx P."/>
            <person name="Mitreva M."/>
            <person name="Roeseler W."/>
            <person name="Tian H."/>
            <person name="Witte H."/>
            <person name="Yang S.P."/>
            <person name="Wilson R.K."/>
            <person name="Sommer R.J."/>
        </authorList>
    </citation>
    <scope>NUCLEOTIDE SEQUENCE [LARGE SCALE GENOMIC DNA]</scope>
    <source>
        <strain evidence="5">PS312</strain>
    </source>
</reference>
<reference evidence="4" key="2">
    <citation type="submission" date="2022-06" db="UniProtKB">
        <authorList>
            <consortium name="EnsemblMetazoa"/>
        </authorList>
    </citation>
    <scope>IDENTIFICATION</scope>
    <source>
        <strain evidence="4">PS312</strain>
    </source>
</reference>
<dbReference type="InterPro" id="IPR000536">
    <property type="entry name" value="Nucl_hrmn_rcpt_lig-bd"/>
</dbReference>
<accession>A0A2A6D217</accession>
<dbReference type="AlphaFoldDB" id="A0A2A6D217"/>
<dbReference type="PROSITE" id="PS51843">
    <property type="entry name" value="NR_LBD"/>
    <property type="match status" value="1"/>
</dbReference>
<evidence type="ECO:0000256" key="3">
    <source>
        <dbReference type="ARBA" id="ARBA00023170"/>
    </source>
</evidence>
<evidence type="ECO:0000256" key="1">
    <source>
        <dbReference type="ARBA" id="ARBA00023015"/>
    </source>
</evidence>
<keyword evidence="2" id="KW-0804">Transcription</keyword>
<gene>
    <name evidence="4" type="primary">WBGene00280767</name>
</gene>
<dbReference type="Pfam" id="PF00104">
    <property type="entry name" value="Hormone_recep"/>
    <property type="match status" value="1"/>
</dbReference>
<dbReference type="InterPro" id="IPR035500">
    <property type="entry name" value="NHR-like_dom_sf"/>
</dbReference>
<protein>
    <submittedName>
        <fullName evidence="4">Nuclear receptor</fullName>
    </submittedName>
</protein>
<dbReference type="Proteomes" id="UP000005239">
    <property type="component" value="Unassembled WGS sequence"/>
</dbReference>
<dbReference type="PANTHER" id="PTHR46011:SF6">
    <property type="entry name" value="HIGH ZINC ACTIVATED NUCLEAR RECEPTOR PROTEIN"/>
    <property type="match status" value="1"/>
</dbReference>